<proteinExistence type="predicted"/>
<gene>
    <name evidence="2" type="ORF">ASZ90_009668</name>
</gene>
<name>A0A0W8FIB9_9ZZZZ</name>
<feature type="region of interest" description="Disordered" evidence="1">
    <location>
        <begin position="179"/>
        <end position="212"/>
    </location>
</feature>
<feature type="compositionally biased region" description="Basic and acidic residues" evidence="1">
    <location>
        <begin position="190"/>
        <end position="212"/>
    </location>
</feature>
<evidence type="ECO:0000313" key="2">
    <source>
        <dbReference type="EMBL" id="KUG20599.1"/>
    </source>
</evidence>
<evidence type="ECO:0000256" key="1">
    <source>
        <dbReference type="SAM" id="MobiDB-lite"/>
    </source>
</evidence>
<reference evidence="2" key="1">
    <citation type="journal article" date="2015" name="Proc. Natl. Acad. Sci. U.S.A.">
        <title>Networks of energetic and metabolic interactions define dynamics in microbial communities.</title>
        <authorList>
            <person name="Embree M."/>
            <person name="Liu J.K."/>
            <person name="Al-Bassam M.M."/>
            <person name="Zengler K."/>
        </authorList>
    </citation>
    <scope>NUCLEOTIDE SEQUENCE</scope>
</reference>
<comment type="caution">
    <text evidence="2">The sequence shown here is derived from an EMBL/GenBank/DDBJ whole genome shotgun (WGS) entry which is preliminary data.</text>
</comment>
<dbReference type="AlphaFoldDB" id="A0A0W8FIB9"/>
<accession>A0A0W8FIB9</accession>
<protein>
    <submittedName>
        <fullName evidence="2">Uncharacterized protein</fullName>
    </submittedName>
</protein>
<organism evidence="2">
    <name type="scientific">hydrocarbon metagenome</name>
    <dbReference type="NCBI Taxonomy" id="938273"/>
    <lineage>
        <taxon>unclassified sequences</taxon>
        <taxon>metagenomes</taxon>
        <taxon>ecological metagenomes</taxon>
    </lineage>
</organism>
<sequence length="212" mass="23594">MKRVRIPAMLVDLVMSALTSVDGAVFMHLEACPYCGGRILGHDIRKKRFATIIEDGDHRNIYVLVKRFHCTECGRLCYADAPFYPDTRLASPIVDFCRLQSATMPYHRVARVLEAMGIVIDRGTVRNYAALDVGDIPYTELFGIRMPLSLLNLSVSAVSRGKGGTIEGAEALAACGFPSARRAASGSRPPSKERDQRNKEKEKEERNIQQQH</sequence>
<dbReference type="EMBL" id="LNQE01001168">
    <property type="protein sequence ID" value="KUG20599.1"/>
    <property type="molecule type" value="Genomic_DNA"/>
</dbReference>